<comment type="caution">
    <text evidence="1">The sequence shown here is derived from an EMBL/GenBank/DDBJ whole genome shotgun (WGS) entry which is preliminary data.</text>
</comment>
<gene>
    <name evidence="1" type="ORF">GCM10009118_30310</name>
</gene>
<name>A0ABP3Y813_9FLAO</name>
<accession>A0ABP3Y813</accession>
<dbReference type="Proteomes" id="UP001501126">
    <property type="component" value="Unassembled WGS sequence"/>
</dbReference>
<evidence type="ECO:0000313" key="1">
    <source>
        <dbReference type="EMBL" id="GAA0876621.1"/>
    </source>
</evidence>
<organism evidence="1 2">
    <name type="scientific">Wandonia haliotis</name>
    <dbReference type="NCBI Taxonomy" id="574963"/>
    <lineage>
        <taxon>Bacteria</taxon>
        <taxon>Pseudomonadati</taxon>
        <taxon>Bacteroidota</taxon>
        <taxon>Flavobacteriia</taxon>
        <taxon>Flavobacteriales</taxon>
        <taxon>Crocinitomicaceae</taxon>
        <taxon>Wandonia</taxon>
    </lineage>
</organism>
<reference evidence="2" key="1">
    <citation type="journal article" date="2019" name="Int. J. Syst. Evol. Microbiol.">
        <title>The Global Catalogue of Microorganisms (GCM) 10K type strain sequencing project: providing services to taxonomists for standard genome sequencing and annotation.</title>
        <authorList>
            <consortium name="The Broad Institute Genomics Platform"/>
            <consortium name="The Broad Institute Genome Sequencing Center for Infectious Disease"/>
            <person name="Wu L."/>
            <person name="Ma J."/>
        </authorList>
    </citation>
    <scope>NUCLEOTIDE SEQUENCE [LARGE SCALE GENOMIC DNA]</scope>
    <source>
        <strain evidence="2">JCM 16083</strain>
    </source>
</reference>
<dbReference type="EMBL" id="BAAAFH010000022">
    <property type="protein sequence ID" value="GAA0876621.1"/>
    <property type="molecule type" value="Genomic_DNA"/>
</dbReference>
<proteinExistence type="predicted"/>
<keyword evidence="2" id="KW-1185">Reference proteome</keyword>
<protein>
    <submittedName>
        <fullName evidence="1">Uncharacterized protein</fullName>
    </submittedName>
</protein>
<evidence type="ECO:0000313" key="2">
    <source>
        <dbReference type="Proteomes" id="UP001501126"/>
    </source>
</evidence>
<sequence>MTLLVLQSINLNLVDLVKIPVLIEHYNKHQEKYGDDFFSFLDKHYGHDKEEHNTEHSEHQDLPFHHSLQFLTGVEWQHPPVFIWKHSFVFESSHYFVYKAPHSASAAISINQPPRTTC</sequence>